<keyword evidence="6" id="KW-1185">Reference proteome</keyword>
<dbReference type="GO" id="GO:0005737">
    <property type="term" value="C:cytoplasm"/>
    <property type="evidence" value="ECO:0007669"/>
    <property type="project" value="TreeGrafter"/>
</dbReference>
<evidence type="ECO:0000313" key="6">
    <source>
        <dbReference type="Proteomes" id="UP000078368"/>
    </source>
</evidence>
<dbReference type="Gene3D" id="3.40.30.10">
    <property type="entry name" value="Glutaredoxin"/>
    <property type="match status" value="1"/>
</dbReference>
<dbReference type="GO" id="GO:0015035">
    <property type="term" value="F:protein-disulfide reductase activity"/>
    <property type="evidence" value="ECO:0007669"/>
    <property type="project" value="TreeGrafter"/>
</dbReference>
<dbReference type="PANTHER" id="PTHR45663">
    <property type="entry name" value="GEO12009P1"/>
    <property type="match status" value="1"/>
</dbReference>
<sequence length="294" mass="30139">MYGAIDLAAAGSASGATSAGGDAVPGPFSVEATAANLQSILETSARVPVVAVFSAARSEESTALAARLESLAVKSAGSFQLAKVDVDAAPEIVQAFRVSRIPAAVALLQGQPLPLFEGAPAEAELGPLIDQLLAAAAQYGITGRLDGAQAPAEPALSAHHAAGLAALEARDFAKAEEEFRLALKEEPGNDDLKRGLAQARLMLRVGEVSEPLAAIESANEAPQGDVEAQLAAADVEVAYGRPDAAFTRLIAAVQATAGEEREKLRERLLDLFQAVGASDPLVSQARKALASVLF</sequence>
<dbReference type="STRING" id="1823756.A4H34_08210"/>
<evidence type="ECO:0000256" key="3">
    <source>
        <dbReference type="PROSITE-ProRule" id="PRU00339"/>
    </source>
</evidence>
<dbReference type="Pfam" id="PF00085">
    <property type="entry name" value="Thioredoxin"/>
    <property type="match status" value="1"/>
</dbReference>
<feature type="domain" description="Thioredoxin" evidence="4">
    <location>
        <begin position="31"/>
        <end position="126"/>
    </location>
</feature>
<dbReference type="GO" id="GO:0006950">
    <property type="term" value="P:response to stress"/>
    <property type="evidence" value="ECO:0007669"/>
    <property type="project" value="UniProtKB-ARBA"/>
</dbReference>
<dbReference type="EMBL" id="LVZK01000002">
    <property type="protein sequence ID" value="OAP85573.1"/>
    <property type="molecule type" value="Genomic_DNA"/>
</dbReference>
<comment type="similarity">
    <text evidence="1">Belongs to the thioredoxin family.</text>
</comment>
<dbReference type="CDD" id="cd02956">
    <property type="entry name" value="ybbN"/>
    <property type="match status" value="1"/>
</dbReference>
<evidence type="ECO:0000313" key="5">
    <source>
        <dbReference type="EMBL" id="OAP85573.1"/>
    </source>
</evidence>
<proteinExistence type="inferred from homology"/>
<dbReference type="RefSeq" id="WP_197480463.1">
    <property type="nucleotide sequence ID" value="NZ_LVZK01000002.1"/>
</dbReference>
<dbReference type="Proteomes" id="UP000078368">
    <property type="component" value="Unassembled WGS sequence"/>
</dbReference>
<comment type="caution">
    <text evidence="5">The sequence shown here is derived from an EMBL/GenBank/DDBJ whole genome shotgun (WGS) entry which is preliminary data.</text>
</comment>
<dbReference type="InterPro" id="IPR036249">
    <property type="entry name" value="Thioredoxin-like_sf"/>
</dbReference>
<protein>
    <recommendedName>
        <fullName evidence="4">Thioredoxin domain-containing protein</fullName>
    </recommendedName>
</protein>
<evidence type="ECO:0000256" key="1">
    <source>
        <dbReference type="ARBA" id="ARBA00008987"/>
    </source>
</evidence>
<dbReference type="Gene3D" id="1.25.40.10">
    <property type="entry name" value="Tetratricopeptide repeat domain"/>
    <property type="match status" value="1"/>
</dbReference>
<dbReference type="InterPro" id="IPR011990">
    <property type="entry name" value="TPR-like_helical_dom_sf"/>
</dbReference>
<organism evidence="5 6">
    <name type="scientific">Peptidiphaga gingivicola</name>
    <dbReference type="NCBI Taxonomy" id="2741497"/>
    <lineage>
        <taxon>Bacteria</taxon>
        <taxon>Bacillati</taxon>
        <taxon>Actinomycetota</taxon>
        <taxon>Actinomycetes</taxon>
        <taxon>Actinomycetales</taxon>
        <taxon>Actinomycetaceae</taxon>
        <taxon>Peptidiphaga</taxon>
    </lineage>
</organism>
<keyword evidence="2" id="KW-0676">Redox-active center</keyword>
<feature type="repeat" description="TPR" evidence="3">
    <location>
        <begin position="156"/>
        <end position="189"/>
    </location>
</feature>
<evidence type="ECO:0000256" key="2">
    <source>
        <dbReference type="ARBA" id="ARBA00023284"/>
    </source>
</evidence>
<evidence type="ECO:0000259" key="4">
    <source>
        <dbReference type="Pfam" id="PF00085"/>
    </source>
</evidence>
<dbReference type="Pfam" id="PF14561">
    <property type="entry name" value="TPR_20"/>
    <property type="match status" value="1"/>
</dbReference>
<dbReference type="PROSITE" id="PS50005">
    <property type="entry name" value="TPR"/>
    <property type="match status" value="1"/>
</dbReference>
<reference evidence="5 6" key="1">
    <citation type="submission" date="2016-04" db="EMBL/GenBank/DDBJ databases">
        <title>Peptidophaga gingivicola gen. nov., sp. nov., isolated from human subgingival plaque.</title>
        <authorList>
            <person name="Beall C.J."/>
            <person name="Mokrzan E.M."/>
            <person name="Griffen A.L."/>
            <person name="Leys E.J."/>
        </authorList>
    </citation>
    <scope>NUCLEOTIDE SEQUENCE [LARGE SCALE GENOMIC DNA]</scope>
    <source>
        <strain evidence="5 6">BA112</strain>
    </source>
</reference>
<accession>A0A179B2X5</accession>
<dbReference type="SUPFAM" id="SSF48452">
    <property type="entry name" value="TPR-like"/>
    <property type="match status" value="1"/>
</dbReference>
<dbReference type="AlphaFoldDB" id="A0A179B2X5"/>
<dbReference type="InterPro" id="IPR019734">
    <property type="entry name" value="TPR_rpt"/>
</dbReference>
<dbReference type="InterPro" id="IPR013766">
    <property type="entry name" value="Thioredoxin_domain"/>
</dbReference>
<keyword evidence="3" id="KW-0802">TPR repeat</keyword>
<dbReference type="SUPFAM" id="SSF52833">
    <property type="entry name" value="Thioredoxin-like"/>
    <property type="match status" value="1"/>
</dbReference>
<dbReference type="PANTHER" id="PTHR45663:SF11">
    <property type="entry name" value="GEO12009P1"/>
    <property type="match status" value="1"/>
</dbReference>
<name>A0A179B2X5_9ACTO</name>
<gene>
    <name evidence="5" type="ORF">A4H34_08210</name>
</gene>